<evidence type="ECO:0000313" key="2">
    <source>
        <dbReference type="EMBL" id="KAK7293996.1"/>
    </source>
</evidence>
<keyword evidence="1" id="KW-1133">Transmembrane helix</keyword>
<gene>
    <name evidence="2" type="ORF">RJT34_16879</name>
</gene>
<protein>
    <submittedName>
        <fullName evidence="2">Uncharacterized protein</fullName>
    </submittedName>
</protein>
<dbReference type="Proteomes" id="UP001359559">
    <property type="component" value="Unassembled WGS sequence"/>
</dbReference>
<keyword evidence="1" id="KW-0812">Transmembrane</keyword>
<name>A0AAN9J974_CLITE</name>
<evidence type="ECO:0000256" key="1">
    <source>
        <dbReference type="SAM" id="Phobius"/>
    </source>
</evidence>
<accession>A0AAN9J974</accession>
<feature type="transmembrane region" description="Helical" evidence="1">
    <location>
        <begin position="46"/>
        <end position="65"/>
    </location>
</feature>
<sequence length="66" mass="7210">MTISFPTVSGTIETVVAWSIISFCTVSMNISAILKEANDFESQVHIFNLKTPAWVLLSLAIFGMST</sequence>
<comment type="caution">
    <text evidence="2">The sequence shown here is derived from an EMBL/GenBank/DDBJ whole genome shotgun (WGS) entry which is preliminary data.</text>
</comment>
<dbReference type="AlphaFoldDB" id="A0AAN9J974"/>
<evidence type="ECO:0000313" key="3">
    <source>
        <dbReference type="Proteomes" id="UP001359559"/>
    </source>
</evidence>
<keyword evidence="3" id="KW-1185">Reference proteome</keyword>
<organism evidence="2 3">
    <name type="scientific">Clitoria ternatea</name>
    <name type="common">Butterfly pea</name>
    <dbReference type="NCBI Taxonomy" id="43366"/>
    <lineage>
        <taxon>Eukaryota</taxon>
        <taxon>Viridiplantae</taxon>
        <taxon>Streptophyta</taxon>
        <taxon>Embryophyta</taxon>
        <taxon>Tracheophyta</taxon>
        <taxon>Spermatophyta</taxon>
        <taxon>Magnoliopsida</taxon>
        <taxon>eudicotyledons</taxon>
        <taxon>Gunneridae</taxon>
        <taxon>Pentapetalae</taxon>
        <taxon>rosids</taxon>
        <taxon>fabids</taxon>
        <taxon>Fabales</taxon>
        <taxon>Fabaceae</taxon>
        <taxon>Papilionoideae</taxon>
        <taxon>50 kb inversion clade</taxon>
        <taxon>NPAAA clade</taxon>
        <taxon>indigoferoid/millettioid clade</taxon>
        <taxon>Phaseoleae</taxon>
        <taxon>Clitoria</taxon>
    </lineage>
</organism>
<feature type="transmembrane region" description="Helical" evidence="1">
    <location>
        <begin position="15"/>
        <end position="34"/>
    </location>
</feature>
<dbReference type="EMBL" id="JAYKXN010000004">
    <property type="protein sequence ID" value="KAK7293996.1"/>
    <property type="molecule type" value="Genomic_DNA"/>
</dbReference>
<proteinExistence type="predicted"/>
<reference evidence="2 3" key="1">
    <citation type="submission" date="2024-01" db="EMBL/GenBank/DDBJ databases">
        <title>The genomes of 5 underutilized Papilionoideae crops provide insights into root nodulation and disease resistance.</title>
        <authorList>
            <person name="Yuan L."/>
        </authorList>
    </citation>
    <scope>NUCLEOTIDE SEQUENCE [LARGE SCALE GENOMIC DNA]</scope>
    <source>
        <strain evidence="2">LY-2023</strain>
        <tissue evidence="2">Leaf</tissue>
    </source>
</reference>
<keyword evidence="1" id="KW-0472">Membrane</keyword>